<evidence type="ECO:0000313" key="4">
    <source>
        <dbReference type="EMBL" id="SCG51373.1"/>
    </source>
</evidence>
<gene>
    <name evidence="4" type="ORF">GA0074704_2635</name>
</gene>
<keyword evidence="4" id="KW-0808">Transferase</keyword>
<keyword evidence="2" id="KW-0472">Membrane</keyword>
<proteinExistence type="inferred from homology"/>
<feature type="domain" description="Bacterial sugar transferase" evidence="3">
    <location>
        <begin position="23"/>
        <end position="196"/>
    </location>
</feature>
<accession>A0A1C5HZK9</accession>
<evidence type="ECO:0000256" key="1">
    <source>
        <dbReference type="ARBA" id="ARBA00006464"/>
    </source>
</evidence>
<organism evidence="4 5">
    <name type="scientific">Micromonospora siamensis</name>
    <dbReference type="NCBI Taxonomy" id="299152"/>
    <lineage>
        <taxon>Bacteria</taxon>
        <taxon>Bacillati</taxon>
        <taxon>Actinomycetota</taxon>
        <taxon>Actinomycetes</taxon>
        <taxon>Micromonosporales</taxon>
        <taxon>Micromonosporaceae</taxon>
        <taxon>Micromonospora</taxon>
    </lineage>
</organism>
<dbReference type="Pfam" id="PF02397">
    <property type="entry name" value="Bac_transf"/>
    <property type="match status" value="1"/>
</dbReference>
<dbReference type="PANTHER" id="PTHR30576:SF8">
    <property type="entry name" value="UNDECAPRENYL-PHOSPHATE GALACTOSE PHOSPHOTRANSFERASE"/>
    <property type="match status" value="1"/>
</dbReference>
<dbReference type="EMBL" id="LT607751">
    <property type="protein sequence ID" value="SCG51373.1"/>
    <property type="molecule type" value="Genomic_DNA"/>
</dbReference>
<dbReference type="AlphaFoldDB" id="A0A1C5HZK9"/>
<sequence length="236" mass="26134">MPVTGVVVAPPRPPREFRRDRGKRIVDVAMAALLLVLAAPVIAAVALLVAVGLGRPVLFRQRRTGLHGRCFDVVKFRTMLPMDPSRGLLDDAARLTAFGKWLRATSLDELPSLWNVLRGDMSLVGPRPLLPEYLDRYSPWQARRHEVRPGVTGLSQVRGRNSLSWEEKLDLDVEYVDTRSLRLDLAILLDTVRTVLRREGISAAGHVTAPEFLGTPAHPVRIEPGHGVTARTEGAR</sequence>
<dbReference type="PANTHER" id="PTHR30576">
    <property type="entry name" value="COLANIC BIOSYNTHESIS UDP-GLUCOSE LIPID CARRIER TRANSFERASE"/>
    <property type="match status" value="1"/>
</dbReference>
<dbReference type="InterPro" id="IPR003362">
    <property type="entry name" value="Bact_transf"/>
</dbReference>
<name>A0A1C5HZK9_9ACTN</name>
<protein>
    <submittedName>
        <fullName evidence="4">Sugar transferase involved in LPS biosynthesis (Colanic, teichoic acid)</fullName>
    </submittedName>
</protein>
<evidence type="ECO:0000313" key="5">
    <source>
        <dbReference type="Proteomes" id="UP000198210"/>
    </source>
</evidence>
<keyword evidence="2" id="KW-0812">Transmembrane</keyword>
<evidence type="ECO:0000256" key="2">
    <source>
        <dbReference type="SAM" id="Phobius"/>
    </source>
</evidence>
<reference evidence="4 5" key="1">
    <citation type="submission" date="2016-06" db="EMBL/GenBank/DDBJ databases">
        <authorList>
            <person name="Kjaerup R.B."/>
            <person name="Dalgaard T.S."/>
            <person name="Juul-Madsen H.R."/>
        </authorList>
    </citation>
    <scope>NUCLEOTIDE SEQUENCE [LARGE SCALE GENOMIC DNA]</scope>
    <source>
        <strain evidence="4 5">DSM 45097</strain>
    </source>
</reference>
<comment type="similarity">
    <text evidence="1">Belongs to the bacterial sugar transferase family.</text>
</comment>
<keyword evidence="2" id="KW-1133">Transmembrane helix</keyword>
<keyword evidence="5" id="KW-1185">Reference proteome</keyword>
<dbReference type="Proteomes" id="UP000198210">
    <property type="component" value="Chromosome I"/>
</dbReference>
<feature type="transmembrane region" description="Helical" evidence="2">
    <location>
        <begin position="28"/>
        <end position="53"/>
    </location>
</feature>
<dbReference type="GO" id="GO:0016780">
    <property type="term" value="F:phosphotransferase activity, for other substituted phosphate groups"/>
    <property type="evidence" value="ECO:0007669"/>
    <property type="project" value="TreeGrafter"/>
</dbReference>
<evidence type="ECO:0000259" key="3">
    <source>
        <dbReference type="Pfam" id="PF02397"/>
    </source>
</evidence>